<accession>A0ABW8RZH0</accession>
<evidence type="ECO:0000313" key="2">
    <source>
        <dbReference type="Proteomes" id="UP001623600"/>
    </source>
</evidence>
<name>A0ABW8RZH0_9CLOT</name>
<organism evidence="1 2">
    <name type="scientific">Candidatus Clostridium helianthi</name>
    <dbReference type="NCBI Taxonomy" id="3381660"/>
    <lineage>
        <taxon>Bacteria</taxon>
        <taxon>Bacillati</taxon>
        <taxon>Bacillota</taxon>
        <taxon>Clostridia</taxon>
        <taxon>Eubacteriales</taxon>
        <taxon>Clostridiaceae</taxon>
        <taxon>Clostridium</taxon>
    </lineage>
</organism>
<dbReference type="RefSeq" id="WP_406760442.1">
    <property type="nucleotide sequence ID" value="NZ_JBJIAB010000002.1"/>
</dbReference>
<protein>
    <submittedName>
        <fullName evidence="1">Uncharacterized protein</fullName>
    </submittedName>
</protein>
<dbReference type="EMBL" id="JBJIAB010000002">
    <property type="protein sequence ID" value="MFL0163987.1"/>
    <property type="molecule type" value="Genomic_DNA"/>
</dbReference>
<gene>
    <name evidence="1" type="ORF">ACJDTP_02755</name>
</gene>
<dbReference type="Proteomes" id="UP001623600">
    <property type="component" value="Unassembled WGS sequence"/>
</dbReference>
<keyword evidence="2" id="KW-1185">Reference proteome</keyword>
<evidence type="ECO:0000313" key="1">
    <source>
        <dbReference type="EMBL" id="MFL0163987.1"/>
    </source>
</evidence>
<sequence length="58" mass="6739">MKNTKKELKRINEDILDLSYPNIELKYTRSVGVEFGEIKELKINVGNLSKYDYLSDGD</sequence>
<comment type="caution">
    <text evidence="1">The sequence shown here is derived from an EMBL/GenBank/DDBJ whole genome shotgun (WGS) entry which is preliminary data.</text>
</comment>
<reference evidence="1 2" key="1">
    <citation type="submission" date="2024-11" db="EMBL/GenBank/DDBJ databases">
        <authorList>
            <person name="Heng Y.C."/>
            <person name="Lim A.C.H."/>
            <person name="Lee J.K.Y."/>
            <person name="Kittelmann S."/>
        </authorList>
    </citation>
    <scope>NUCLEOTIDE SEQUENCE [LARGE SCALE GENOMIC DNA]</scope>
    <source>
        <strain evidence="1 2">WILCCON 0112</strain>
    </source>
</reference>
<proteinExistence type="predicted"/>